<proteinExistence type="predicted"/>
<evidence type="ECO:0000313" key="2">
    <source>
        <dbReference type="EMBL" id="QEV43140.1"/>
    </source>
</evidence>
<dbReference type="AlphaFoldDB" id="A0A0B5DF71"/>
<dbReference type="KEGG" id="snq:CP978_07570"/>
<keyword evidence="3" id="KW-1185">Reference proteome</keyword>
<reference evidence="2 4" key="3">
    <citation type="submission" date="2017-09" db="EMBL/GenBank/DDBJ databases">
        <title>Streptomyces genome completion.</title>
        <authorList>
            <person name="Lee N."/>
            <person name="Cho B.-K."/>
        </authorList>
    </citation>
    <scope>NUCLEOTIDE SEQUENCE [LARGE SCALE GENOMIC DNA]</scope>
    <source>
        <strain evidence="2 4">ATCC 14899</strain>
    </source>
</reference>
<dbReference type="EMBL" id="CP023747">
    <property type="protein sequence ID" value="QEV43140.1"/>
    <property type="molecule type" value="Genomic_DNA"/>
</dbReference>
<reference evidence="3" key="1">
    <citation type="submission" date="2014-09" db="EMBL/GenBank/DDBJ databases">
        <title>Sequence of the Streptomyces nodosus genome.</title>
        <authorList>
            <person name="Sweeney P."/>
            <person name="Stephens N."/>
            <person name="Murphy C."/>
            <person name="Caffrey P."/>
        </authorList>
    </citation>
    <scope>NUCLEOTIDE SEQUENCE [LARGE SCALE GENOMIC DNA]</scope>
    <source>
        <strain evidence="3">ATCC 14899</strain>
    </source>
</reference>
<accession>A0A0B5DF71</accession>
<name>A0A0B5DF71_9ACTN</name>
<protein>
    <submittedName>
        <fullName evidence="1">Uncharacterized protein</fullName>
    </submittedName>
</protein>
<dbReference type="EMBL" id="CP009313">
    <property type="protein sequence ID" value="AJE39835.1"/>
    <property type="molecule type" value="Genomic_DNA"/>
</dbReference>
<organism evidence="1 3">
    <name type="scientific">Streptomyces nodosus</name>
    <dbReference type="NCBI Taxonomy" id="40318"/>
    <lineage>
        <taxon>Bacteria</taxon>
        <taxon>Bacillati</taxon>
        <taxon>Actinomycetota</taxon>
        <taxon>Actinomycetes</taxon>
        <taxon>Kitasatosporales</taxon>
        <taxon>Streptomycetaceae</taxon>
        <taxon>Streptomyces</taxon>
    </lineage>
</organism>
<evidence type="ECO:0000313" key="1">
    <source>
        <dbReference type="EMBL" id="AJE39835.1"/>
    </source>
</evidence>
<dbReference type="HOGENOM" id="CLU_038156_1_0_11"/>
<reference evidence="1 3" key="2">
    <citation type="journal article" date="2016" name="Appl. Microbiol. Biotechnol.">
        <title>Exploiting the genome sequence of Streptomyces nodosus for enhanced antibiotic production.</title>
        <authorList>
            <person name="Sweeney P."/>
            <person name="Murphy C.D."/>
            <person name="Caffrey P."/>
        </authorList>
    </citation>
    <scope>NUCLEOTIDE SEQUENCE [LARGE SCALE GENOMIC DNA]</scope>
    <source>
        <strain evidence="1 3">ATCC 14899</strain>
    </source>
</reference>
<gene>
    <name evidence="2" type="ORF">CP978_07570</name>
    <name evidence="1" type="ORF">SNOD_07235</name>
</gene>
<dbReference type="Proteomes" id="UP000325763">
    <property type="component" value="Chromosome"/>
</dbReference>
<evidence type="ECO:0000313" key="3">
    <source>
        <dbReference type="Proteomes" id="UP000031526"/>
    </source>
</evidence>
<sequence length="260" mass="26776">MRPRGLGGRPPRAAAAAACLVLGLGLIGGAVTGSWLTGDDPQDEARGPFAVASGAWHNLPVDQLFPAAVDGPEAGPGGAHRSWTRIAVAPDGDCKDAFDPLLHKALAPAGCQRLLRATYTDATGSHVITVGLLFTRADAAGMAALNSRFTKEGLDRRTDLMPRPYAARGTVAEGFGDAQRASWTLTVRTDMPVVVYAVSGFADGRTVTEPLPAEKAMESGATSAPAQAGLGHDAVGLADRIGTALRKSVTPAAEKTERSS</sequence>
<evidence type="ECO:0000313" key="4">
    <source>
        <dbReference type="Proteomes" id="UP000325763"/>
    </source>
</evidence>
<dbReference type="Proteomes" id="UP000031526">
    <property type="component" value="Chromosome"/>
</dbReference>
<dbReference type="OrthoDB" id="3386555at2"/>
<dbReference type="STRING" id="40318.SNOD_07235"/>